<evidence type="ECO:0000313" key="1">
    <source>
        <dbReference type="EMBL" id="GGZ94049.1"/>
    </source>
</evidence>
<evidence type="ECO:0000313" key="2">
    <source>
        <dbReference type="Proteomes" id="UP000636004"/>
    </source>
</evidence>
<dbReference type="Gene3D" id="3.40.50.1240">
    <property type="entry name" value="Phosphoglycerate mutase-like"/>
    <property type="match status" value="1"/>
</dbReference>
<dbReference type="AlphaFoldDB" id="A0A918VG49"/>
<protein>
    <submittedName>
        <fullName evidence="1">Phosphoglycerate mutase</fullName>
    </submittedName>
</protein>
<dbReference type="SUPFAM" id="SSF53254">
    <property type="entry name" value="Phosphoglycerate mutase-like"/>
    <property type="match status" value="1"/>
</dbReference>
<dbReference type="Pfam" id="PF00300">
    <property type="entry name" value="His_Phos_1"/>
    <property type="match status" value="1"/>
</dbReference>
<keyword evidence="2" id="KW-1185">Reference proteome</keyword>
<sequence>MTQKIALILSFFILTCCFESKNSSHSTTGIVSNYYFIRHAEKDRSNPSEPNPHLTKKGLDRANTWSAILSQVPLDLVYSTNYHRTIETAKPAAIKNNKEISIYDPNTIDYDTFLKHTNGKNTLIVGHSNTIPKFVNAITKNTYYETIKDTNNGNLYLVSIIDGRISSQLLKFN</sequence>
<reference evidence="1" key="2">
    <citation type="submission" date="2020-09" db="EMBL/GenBank/DDBJ databases">
        <authorList>
            <person name="Sun Q."/>
            <person name="Kim S."/>
        </authorList>
    </citation>
    <scope>NUCLEOTIDE SEQUENCE</scope>
    <source>
        <strain evidence="1">KCTC 12710</strain>
    </source>
</reference>
<accession>A0A918VG49</accession>
<dbReference type="EMBL" id="BMWZ01000013">
    <property type="protein sequence ID" value="GGZ94049.1"/>
    <property type="molecule type" value="Genomic_DNA"/>
</dbReference>
<dbReference type="RefSeq" id="WP_189362792.1">
    <property type="nucleotide sequence ID" value="NZ_BMWZ01000013.1"/>
</dbReference>
<reference evidence="1" key="1">
    <citation type="journal article" date="2014" name="Int. J. Syst. Evol. Microbiol.">
        <title>Complete genome sequence of Corynebacterium casei LMG S-19264T (=DSM 44701T), isolated from a smear-ripened cheese.</title>
        <authorList>
            <consortium name="US DOE Joint Genome Institute (JGI-PGF)"/>
            <person name="Walter F."/>
            <person name="Albersmeier A."/>
            <person name="Kalinowski J."/>
            <person name="Ruckert C."/>
        </authorList>
    </citation>
    <scope>NUCLEOTIDE SEQUENCE</scope>
    <source>
        <strain evidence="1">KCTC 12710</strain>
    </source>
</reference>
<gene>
    <name evidence="1" type="ORF">GCM10007028_35570</name>
</gene>
<dbReference type="Proteomes" id="UP000636004">
    <property type="component" value="Unassembled WGS sequence"/>
</dbReference>
<comment type="caution">
    <text evidence="1">The sequence shown here is derived from an EMBL/GenBank/DDBJ whole genome shotgun (WGS) entry which is preliminary data.</text>
</comment>
<dbReference type="InterPro" id="IPR013078">
    <property type="entry name" value="His_Pase_superF_clade-1"/>
</dbReference>
<name>A0A918VG49_9FLAO</name>
<dbReference type="InterPro" id="IPR029033">
    <property type="entry name" value="His_PPase_superfam"/>
</dbReference>
<dbReference type="CDD" id="cd07067">
    <property type="entry name" value="HP_PGM_like"/>
    <property type="match status" value="1"/>
</dbReference>
<organism evidence="1 2">
    <name type="scientific">Algibacter mikhailovii</name>
    <dbReference type="NCBI Taxonomy" id="425498"/>
    <lineage>
        <taxon>Bacteria</taxon>
        <taxon>Pseudomonadati</taxon>
        <taxon>Bacteroidota</taxon>
        <taxon>Flavobacteriia</taxon>
        <taxon>Flavobacteriales</taxon>
        <taxon>Flavobacteriaceae</taxon>
        <taxon>Algibacter</taxon>
    </lineage>
</organism>
<proteinExistence type="predicted"/>